<dbReference type="SUPFAM" id="SSF53448">
    <property type="entry name" value="Nucleotide-diphospho-sugar transferases"/>
    <property type="match status" value="1"/>
</dbReference>
<dbReference type="PANTHER" id="PTHR43685:SF2">
    <property type="entry name" value="GLYCOSYLTRANSFERASE 2-LIKE DOMAIN-CONTAINING PROTEIN"/>
    <property type="match status" value="1"/>
</dbReference>
<proteinExistence type="predicted"/>
<dbReference type="Proteomes" id="UP001139366">
    <property type="component" value="Unassembled WGS sequence"/>
</dbReference>
<comment type="caution">
    <text evidence="2">The sequence shown here is derived from an EMBL/GenBank/DDBJ whole genome shotgun (WGS) entry which is preliminary data.</text>
</comment>
<reference evidence="2 3" key="1">
    <citation type="journal article" date="2023" name="Antonie Van Leeuwenhoek">
        <title>Flavobacterium potami sp. nov., a multi-metal resistance genes harbouring bacterium isolated from shallow river silt.</title>
        <authorList>
            <person name="Li S."/>
            <person name="Mao S."/>
            <person name="Mu W."/>
            <person name="Guo B."/>
            <person name="Li C."/>
            <person name="Zhu Q."/>
            <person name="Hou X."/>
            <person name="Zhao Y."/>
            <person name="Wei S."/>
            <person name="Liu H."/>
            <person name="Liu A."/>
        </authorList>
    </citation>
    <scope>NUCLEOTIDE SEQUENCE [LARGE SCALE GENOMIC DNA]</scope>
    <source>
        <strain evidence="2 3">17A</strain>
    </source>
</reference>
<dbReference type="InterPro" id="IPR001173">
    <property type="entry name" value="Glyco_trans_2-like"/>
</dbReference>
<dbReference type="PANTHER" id="PTHR43685">
    <property type="entry name" value="GLYCOSYLTRANSFERASE"/>
    <property type="match status" value="1"/>
</dbReference>
<dbReference type="AlphaFoldDB" id="A0A9X1H826"/>
<keyword evidence="2" id="KW-0328">Glycosyltransferase</keyword>
<evidence type="ECO:0000313" key="3">
    <source>
        <dbReference type="Proteomes" id="UP001139366"/>
    </source>
</evidence>
<organism evidence="2 3">
    <name type="scientific">Flavobacterium potami</name>
    <dbReference type="NCBI Taxonomy" id="2872310"/>
    <lineage>
        <taxon>Bacteria</taxon>
        <taxon>Pseudomonadati</taxon>
        <taxon>Bacteroidota</taxon>
        <taxon>Flavobacteriia</taxon>
        <taxon>Flavobacteriales</taxon>
        <taxon>Flavobacteriaceae</taxon>
        <taxon>Flavobacterium</taxon>
    </lineage>
</organism>
<dbReference type="Gene3D" id="3.90.550.10">
    <property type="entry name" value="Spore Coat Polysaccharide Biosynthesis Protein SpsA, Chain A"/>
    <property type="match status" value="1"/>
</dbReference>
<dbReference type="GO" id="GO:0016757">
    <property type="term" value="F:glycosyltransferase activity"/>
    <property type="evidence" value="ECO:0007669"/>
    <property type="project" value="UniProtKB-KW"/>
</dbReference>
<dbReference type="InterPro" id="IPR029044">
    <property type="entry name" value="Nucleotide-diphossugar_trans"/>
</dbReference>
<feature type="domain" description="Glycosyltransferase 2-like" evidence="1">
    <location>
        <begin position="3"/>
        <end position="132"/>
    </location>
</feature>
<sequence>MLSILIPVYNYNVLPLVSELVKQCNDCGINFEILCYDDASILFKEENQKIDQFQNCSFTVLEKNIGRSAIRNLLAKKATYQNLLFLDADVIPAQNEFISNYISEIEKNTNVIFGGLLYENQKPAKKLLLRWIYGKEREALDLSERIKNGSDFALASNLLVKKEILIRFPFDENLTRYGYEDLLFFAVLKSNEIKIEHIENPVFHLNLETSIAFLNKTKTALENLAFLNTQNKISVNESRIIASFELLKTVRLLSVFSFIFRKSESKIERNLLSEKPSLFLFDIYKLGYFCFLKTK</sequence>
<keyword evidence="3" id="KW-1185">Reference proteome</keyword>
<keyword evidence="2" id="KW-0808">Transferase</keyword>
<protein>
    <submittedName>
        <fullName evidence="2">Glycosyltransferase</fullName>
        <ecNumber evidence="2">2.4.-.-</ecNumber>
    </submittedName>
</protein>
<evidence type="ECO:0000313" key="2">
    <source>
        <dbReference type="EMBL" id="MBZ4034439.1"/>
    </source>
</evidence>
<dbReference type="EC" id="2.4.-.-" evidence="2"/>
<dbReference type="Pfam" id="PF00535">
    <property type="entry name" value="Glycos_transf_2"/>
    <property type="match status" value="1"/>
</dbReference>
<dbReference type="InterPro" id="IPR050834">
    <property type="entry name" value="Glycosyltransf_2"/>
</dbReference>
<dbReference type="RefSeq" id="WP_223705159.1">
    <property type="nucleotide sequence ID" value="NZ_JAINUY010000002.1"/>
</dbReference>
<name>A0A9X1H826_9FLAO</name>
<evidence type="ECO:0000259" key="1">
    <source>
        <dbReference type="Pfam" id="PF00535"/>
    </source>
</evidence>
<gene>
    <name evidence="2" type="ORF">K6T82_06660</name>
</gene>
<dbReference type="EMBL" id="JAINUY010000002">
    <property type="protein sequence ID" value="MBZ4034439.1"/>
    <property type="molecule type" value="Genomic_DNA"/>
</dbReference>
<accession>A0A9X1H826</accession>